<dbReference type="EC" id="3.5.1.88" evidence="2"/>
<name>A0A7G7VI81_9FIRM</name>
<dbReference type="KEGG" id="stim:H1B31_08055"/>
<proteinExistence type="inferred from homology"/>
<gene>
    <name evidence="2" type="primary">def</name>
    <name evidence="3" type="ORF">H1B31_08055</name>
</gene>
<dbReference type="GO" id="GO:0006412">
    <property type="term" value="P:translation"/>
    <property type="evidence" value="ECO:0007669"/>
    <property type="project" value="UniProtKB-UniRule"/>
</dbReference>
<dbReference type="NCBIfam" id="NF006670">
    <property type="entry name" value="PRK09218.1"/>
    <property type="match status" value="1"/>
</dbReference>
<keyword evidence="2" id="KW-0408">Iron</keyword>
<comment type="cofactor">
    <cofactor evidence="2">
        <name>Fe(2+)</name>
        <dbReference type="ChEBI" id="CHEBI:29033"/>
    </cofactor>
    <text evidence="2">Binds 1 Fe(2+) ion.</text>
</comment>
<dbReference type="Pfam" id="PF01327">
    <property type="entry name" value="Pep_deformylase"/>
    <property type="match status" value="1"/>
</dbReference>
<dbReference type="RefSeq" id="WP_185979937.1">
    <property type="nucleotide sequence ID" value="NZ_CP060204.1"/>
</dbReference>
<evidence type="ECO:0000256" key="2">
    <source>
        <dbReference type="HAMAP-Rule" id="MF_00163"/>
    </source>
</evidence>
<keyword evidence="2" id="KW-0479">Metal-binding</keyword>
<feature type="active site" evidence="2">
    <location>
        <position position="128"/>
    </location>
</feature>
<accession>A0A7G7VI81</accession>
<dbReference type="SUPFAM" id="SSF56420">
    <property type="entry name" value="Peptide deformylase"/>
    <property type="match status" value="1"/>
</dbReference>
<dbReference type="EMBL" id="CP060204">
    <property type="protein sequence ID" value="QNH53824.1"/>
    <property type="molecule type" value="Genomic_DNA"/>
</dbReference>
<dbReference type="GO" id="GO:0042586">
    <property type="term" value="F:peptide deformylase activity"/>
    <property type="evidence" value="ECO:0007669"/>
    <property type="project" value="UniProtKB-UniRule"/>
</dbReference>
<evidence type="ECO:0000256" key="1">
    <source>
        <dbReference type="ARBA" id="ARBA00010759"/>
    </source>
</evidence>
<comment type="catalytic activity">
    <reaction evidence="2">
        <text>N-terminal N-formyl-L-methionyl-[peptide] + H2O = N-terminal L-methionyl-[peptide] + formate</text>
        <dbReference type="Rhea" id="RHEA:24420"/>
        <dbReference type="Rhea" id="RHEA-COMP:10639"/>
        <dbReference type="Rhea" id="RHEA-COMP:10640"/>
        <dbReference type="ChEBI" id="CHEBI:15377"/>
        <dbReference type="ChEBI" id="CHEBI:15740"/>
        <dbReference type="ChEBI" id="CHEBI:49298"/>
        <dbReference type="ChEBI" id="CHEBI:64731"/>
        <dbReference type="EC" id="3.5.1.88"/>
    </reaction>
</comment>
<dbReference type="InterPro" id="IPR036821">
    <property type="entry name" value="Peptide_deformylase_sf"/>
</dbReference>
<comment type="function">
    <text evidence="2">Removes the formyl group from the N-terminal Met of newly synthesized proteins. Requires at least a dipeptide for an efficient rate of reaction. N-terminal L-methionine is a prerequisite for activity but the enzyme has broad specificity at other positions.</text>
</comment>
<evidence type="ECO:0000313" key="3">
    <source>
        <dbReference type="EMBL" id="QNH53824.1"/>
    </source>
</evidence>
<keyword evidence="2" id="KW-0648">Protein biosynthesis</keyword>
<dbReference type="HAMAP" id="MF_00163">
    <property type="entry name" value="Pep_deformylase"/>
    <property type="match status" value="1"/>
</dbReference>
<keyword evidence="2 3" id="KW-0378">Hydrolase</keyword>
<sequence length="137" mass="15311">MVRPIVKDAMFLGQPSEEAAKSDLSIANDLIDTLKAHVGHCVGLAANMIGEKKRIIAVCVGKSHLVMLNPEIVKSSTEQYEAEEGCLSLPGQRKTLRHEWVEVVYRDIKFRKQKNKFSGFTAQIIQHEIDHCNGVLI</sequence>
<comment type="similarity">
    <text evidence="1 2">Belongs to the polypeptide deformylase family.</text>
</comment>
<dbReference type="CDD" id="cd00487">
    <property type="entry name" value="Pep_deformylase"/>
    <property type="match status" value="1"/>
</dbReference>
<reference evidence="3 4" key="1">
    <citation type="submission" date="2020-07" db="EMBL/GenBank/DDBJ databases">
        <title>Complete genome and description of Selenomonas timonensis sp. nov., a new bacterium isolated from a gingivitis subject.</title>
        <authorList>
            <person name="Antezack A."/>
        </authorList>
    </citation>
    <scope>NUCLEOTIDE SEQUENCE [LARGE SCALE GENOMIC DNA]</scope>
    <source>
        <strain evidence="3 4">Marseille-Q3039</strain>
    </source>
</reference>
<evidence type="ECO:0000313" key="4">
    <source>
        <dbReference type="Proteomes" id="UP000515480"/>
    </source>
</evidence>
<dbReference type="PANTHER" id="PTHR10458">
    <property type="entry name" value="PEPTIDE DEFORMYLASE"/>
    <property type="match status" value="1"/>
</dbReference>
<dbReference type="Gene3D" id="3.90.45.10">
    <property type="entry name" value="Peptide deformylase"/>
    <property type="match status" value="1"/>
</dbReference>
<dbReference type="AlphaFoldDB" id="A0A7G7VI81"/>
<feature type="binding site" evidence="2">
    <location>
        <position position="131"/>
    </location>
    <ligand>
        <name>Fe cation</name>
        <dbReference type="ChEBI" id="CHEBI:24875"/>
    </ligand>
</feature>
<protein>
    <recommendedName>
        <fullName evidence="2">Peptide deformylase</fullName>
        <shortName evidence="2">PDF</shortName>
        <ecNumber evidence="2">3.5.1.88</ecNumber>
    </recommendedName>
    <alternativeName>
        <fullName evidence="2">Polypeptide deformylase</fullName>
    </alternativeName>
</protein>
<dbReference type="PIRSF" id="PIRSF004749">
    <property type="entry name" value="Pep_def"/>
    <property type="match status" value="1"/>
</dbReference>
<dbReference type="InterPro" id="IPR023635">
    <property type="entry name" value="Peptide_deformylase"/>
</dbReference>
<organism evidence="3 4">
    <name type="scientific">Selenomonas timonae</name>
    <dbReference type="NCBI Taxonomy" id="2754044"/>
    <lineage>
        <taxon>Bacteria</taxon>
        <taxon>Bacillati</taxon>
        <taxon>Bacillota</taxon>
        <taxon>Negativicutes</taxon>
        <taxon>Selenomonadales</taxon>
        <taxon>Selenomonadaceae</taxon>
        <taxon>Selenomonas</taxon>
    </lineage>
</organism>
<dbReference type="PRINTS" id="PR01576">
    <property type="entry name" value="PDEFORMYLASE"/>
</dbReference>
<feature type="binding site" evidence="2">
    <location>
        <position position="86"/>
    </location>
    <ligand>
        <name>Fe cation</name>
        <dbReference type="ChEBI" id="CHEBI:24875"/>
    </ligand>
</feature>
<keyword evidence="4" id="KW-1185">Reference proteome</keyword>
<dbReference type="Proteomes" id="UP000515480">
    <property type="component" value="Chromosome"/>
</dbReference>
<dbReference type="PANTHER" id="PTHR10458:SF22">
    <property type="entry name" value="PEPTIDE DEFORMYLASE"/>
    <property type="match status" value="1"/>
</dbReference>
<feature type="binding site" evidence="2">
    <location>
        <position position="127"/>
    </location>
    <ligand>
        <name>Fe cation</name>
        <dbReference type="ChEBI" id="CHEBI:24875"/>
    </ligand>
</feature>
<dbReference type="GO" id="GO:0046872">
    <property type="term" value="F:metal ion binding"/>
    <property type="evidence" value="ECO:0007669"/>
    <property type="project" value="UniProtKB-KW"/>
</dbReference>